<dbReference type="GO" id="GO:0006606">
    <property type="term" value="P:protein import into nucleus"/>
    <property type="evidence" value="ECO:0007669"/>
    <property type="project" value="TreeGrafter"/>
</dbReference>
<comment type="subcellular location">
    <subcellularLocation>
        <location evidence="1">Nucleus</location>
    </subcellularLocation>
</comment>
<gene>
    <name evidence="7" type="primary">PLEST005294</name>
    <name evidence="7" type="ORF">PLESTB_001371300</name>
</gene>
<dbReference type="InterPro" id="IPR004870">
    <property type="entry name" value="Nucleoporin_Nup155"/>
</dbReference>
<evidence type="ECO:0000256" key="4">
    <source>
        <dbReference type="ARBA" id="ARBA00023242"/>
    </source>
</evidence>
<keyword evidence="4" id="KW-0539">Nucleus</keyword>
<dbReference type="PANTHER" id="PTHR10350">
    <property type="entry name" value="NUCLEAR PORE COMPLEX PROTEIN NUP155"/>
    <property type="match status" value="1"/>
</dbReference>
<dbReference type="PANTHER" id="PTHR10350:SF6">
    <property type="entry name" value="NUCLEAR PORE COMPLEX PROTEIN NUP155"/>
    <property type="match status" value="1"/>
</dbReference>
<dbReference type="InterPro" id="IPR014908">
    <property type="entry name" value="Nucleoporin_Nup133/Nup155_N"/>
</dbReference>
<dbReference type="Pfam" id="PF03177">
    <property type="entry name" value="Nucleoporin_C"/>
    <property type="match status" value="1"/>
</dbReference>
<evidence type="ECO:0000256" key="2">
    <source>
        <dbReference type="ARBA" id="ARBA00007373"/>
    </source>
</evidence>
<dbReference type="Proteomes" id="UP001165080">
    <property type="component" value="Unassembled WGS sequence"/>
</dbReference>
<dbReference type="Gene3D" id="1.25.40.450">
    <property type="entry name" value="Nucleoporin, helical domain, N-terminal subdomain"/>
    <property type="match status" value="1"/>
</dbReference>
<dbReference type="GO" id="GO:0044611">
    <property type="term" value="C:nuclear pore inner ring"/>
    <property type="evidence" value="ECO:0007669"/>
    <property type="project" value="TreeGrafter"/>
</dbReference>
<name>A0A9W6BUL5_9CHLO</name>
<comment type="caution">
    <text evidence="7">The sequence shown here is derived from an EMBL/GenBank/DDBJ whole genome shotgun (WGS) entry which is preliminary data.</text>
</comment>
<dbReference type="InterPro" id="IPR042533">
    <property type="entry name" value="Nucleoporin_Nup155_C_1"/>
</dbReference>
<evidence type="ECO:0000259" key="6">
    <source>
        <dbReference type="Pfam" id="PF08801"/>
    </source>
</evidence>
<dbReference type="GO" id="GO:0006405">
    <property type="term" value="P:RNA export from nucleus"/>
    <property type="evidence" value="ECO:0007669"/>
    <property type="project" value="TreeGrafter"/>
</dbReference>
<dbReference type="InterPro" id="IPR042538">
    <property type="entry name" value="Nucleoporin_Nup155_C_3"/>
</dbReference>
<reference evidence="7 8" key="1">
    <citation type="journal article" date="2023" name="Commun. Biol.">
        <title>Reorganization of the ancestral sex-determining regions during the evolution of trioecy in Pleodorina starrii.</title>
        <authorList>
            <person name="Takahashi K."/>
            <person name="Suzuki S."/>
            <person name="Kawai-Toyooka H."/>
            <person name="Yamamoto K."/>
            <person name="Hamaji T."/>
            <person name="Ootsuki R."/>
            <person name="Yamaguchi H."/>
            <person name="Kawachi M."/>
            <person name="Higashiyama T."/>
            <person name="Nozaki H."/>
        </authorList>
    </citation>
    <scope>NUCLEOTIDE SEQUENCE [LARGE SCALE GENOMIC DNA]</scope>
    <source>
        <strain evidence="7 8">NIES-4479</strain>
    </source>
</reference>
<evidence type="ECO:0000259" key="5">
    <source>
        <dbReference type="Pfam" id="PF03177"/>
    </source>
</evidence>
<keyword evidence="8" id="KW-1185">Reference proteome</keyword>
<dbReference type="GO" id="GO:0017056">
    <property type="term" value="F:structural constituent of nuclear pore"/>
    <property type="evidence" value="ECO:0007669"/>
    <property type="project" value="InterPro"/>
</dbReference>
<keyword evidence="3" id="KW-0813">Transport</keyword>
<organism evidence="7 8">
    <name type="scientific">Pleodorina starrii</name>
    <dbReference type="NCBI Taxonomy" id="330485"/>
    <lineage>
        <taxon>Eukaryota</taxon>
        <taxon>Viridiplantae</taxon>
        <taxon>Chlorophyta</taxon>
        <taxon>core chlorophytes</taxon>
        <taxon>Chlorophyceae</taxon>
        <taxon>CS clade</taxon>
        <taxon>Chlamydomonadales</taxon>
        <taxon>Volvocaceae</taxon>
        <taxon>Pleodorina</taxon>
    </lineage>
</organism>
<evidence type="ECO:0008006" key="9">
    <source>
        <dbReference type="Google" id="ProtNLM"/>
    </source>
</evidence>
<evidence type="ECO:0000313" key="7">
    <source>
        <dbReference type="EMBL" id="GLC58532.1"/>
    </source>
</evidence>
<comment type="similarity">
    <text evidence="2">Belongs to the non-repetitive/WGA-negative nucleoporin family.</text>
</comment>
<dbReference type="Gene3D" id="1.20.120.1880">
    <property type="entry name" value="Nucleoporin, helical C-terminal domain"/>
    <property type="match status" value="1"/>
</dbReference>
<dbReference type="Pfam" id="PF08801">
    <property type="entry name" value="Nucleoporin_N"/>
    <property type="match status" value="1"/>
</dbReference>
<dbReference type="EMBL" id="BRXU01000023">
    <property type="protein sequence ID" value="GLC58532.1"/>
    <property type="molecule type" value="Genomic_DNA"/>
</dbReference>
<dbReference type="GO" id="GO:0000972">
    <property type="term" value="P:transcription-dependent tethering of RNA polymerase II gene DNA at nuclear periphery"/>
    <property type="evidence" value="ECO:0007669"/>
    <property type="project" value="TreeGrafter"/>
</dbReference>
<accession>A0A9W6BUL5</accession>
<evidence type="ECO:0000256" key="1">
    <source>
        <dbReference type="ARBA" id="ARBA00004123"/>
    </source>
</evidence>
<sequence length="1680" mass="169654">MAAAPAWQRDVAAEGARGGAVQPESLIVPTRKFQDVDQLSKTFGHVAEVSKEFRRDAELNDLLASTSKEDTYQQHFQGWPSLLRPLSPAVLELPTMVQDKYHSCQAMCFCGLFPQIRRAWASIDDSLFLWRYDRSSDVPLEYSGEDQAITCVGLAVPRPGVFLPAIRYIIVLCTTAEVVLLGVCPSRRGGGGGGGDDSEDVPEDILLQPLPLYSIPTDNVVMTCCTAGPCGRIFLGGADGHVYELSYHAADTWRHKRISKVRLTSGLQQYLPSFVPSLLGLGAPAPIERLAVDRERHILYALNVASGIQVFDLGACGNEPARRVAEVSNVYAAAAAAPGGRELFRGATADRKAAAVKHIAPVATSESSKIHLMAVTADGRRIYFTTHHPQSYGSYNGYGGGGHAGSASAERAMAAAAAGGGAAGAAAGAGGGGTAASAEPPFPRRPDTLLAVLARAALPHSGVARGATADLSRSAALEIVAAHYSAGCLLLSEAAGGAGGGGGQGGSGATKLLAASRNTTVPPSTLNTHTGSGYGAYGYGSYGGFVAGGLRESVTELDNFVPGETCAVEATPCRPVLGADALPARAGPGSDELVSAVWWPPPRFALIGTAGVVELEKRRPVELLMQILERNSQEQLRSFFQAYGSVEAAAMCYLIATSGPPGALSGLLSGGSLGGRGSFASIGSVMPGCAPSSSSLGGGGVSALAARAAAAALDNPLLVGEARMPEDAAPAEGAYPHVGPNAANMGGGNGNGMYMGRAVDPNPGPSWSAGHRGLCLYVSRLLAPVYDKKVAVASGGKGPGGGGAASGAAAGRVLSCRFSNQTLEALEDRLQALAAFLETSIARRQQKGYAARTAAAATSVPYGGGGAGGAGGLQPPLFGGAAPGGGGGPFGYGGVNGAMGGADDPTVLIHKRRRLEHAAQQEDEMAQRIRALVLRAAEACSLLRLLSAHNLGRLALRQLGSGAVDVAKLANLTLRGLVQEAEGEAMAARLISGLVNEQLDTGMAGSGAAGTGAAALVAASGVGLAASGAANAEAMAAALQAAAPSYFRQEDRTYYQASALLKAAEAAQPGPEREATVKQAVAMLVRVPLVVHLESLTSQLANLKYYEGIVTVALAAAAARDPESLALRPELGPACELARQRRREAYGHVLGALRALIMVDGGGGGAGGGGGGAAALSAAERTAFKSALLKTALASSDTFFLDELYGFLIGSCGAADELLSRDAPGLEGYLAREGGLVPPNRSVEPAAAATATATAAAAALSGGVPIGPLSGAQVALLELLCRMLVGKGRFLDAALVHGALGCRRAGPGPDLAVPLRARVAALQSAVLHARSAGDSALVARLDSDARVVGFQASIAERLQARRSSLAAAGGGRADVGGAAAAAGDSSAAANPATALADLDRGLGELSGAPLELSVLYNTYAQPYGMWDICLQMIRFAGGGGGGGAAEPSAVVRTLWDHELLRAYDQRRDAGPAARLADACDAVSALGPSLYPDELTLPLVHVAWRLESLAAGLWPATAAAGDGGAAAAPSAAAAERASEVIVPALMTAAGGSAAAVRRVYEALLSRGRGSLLAVGGGGGSAIEAQLSSARVRVQLLRSAAAACSAALSDLQSAAPAGPGGAMAAAMLAVGPAPGVGAAREAGSLADAADRFALEARRIGGPDCEDVARRLDAVRVQAEAMR</sequence>
<dbReference type="InterPro" id="IPR007187">
    <property type="entry name" value="Nucleoporin_Nup133/Nup155_C"/>
</dbReference>
<evidence type="ECO:0000256" key="3">
    <source>
        <dbReference type="ARBA" id="ARBA00022448"/>
    </source>
</evidence>
<protein>
    <recommendedName>
        <fullName evidence="9">Nuclear pore complex protein Nup155</fullName>
    </recommendedName>
</protein>
<evidence type="ECO:0000313" key="8">
    <source>
        <dbReference type="Proteomes" id="UP001165080"/>
    </source>
</evidence>
<feature type="domain" description="Nucleoporin Nup133/Nup155-like C-terminal" evidence="5">
    <location>
        <begin position="1030"/>
        <end position="1509"/>
    </location>
</feature>
<dbReference type="OrthoDB" id="338970at2759"/>
<dbReference type="Gene3D" id="1.20.58.1780">
    <property type="match status" value="1"/>
</dbReference>
<proteinExistence type="inferred from homology"/>
<dbReference type="GO" id="GO:0036228">
    <property type="term" value="P:protein localization to nuclear inner membrane"/>
    <property type="evidence" value="ECO:0007669"/>
    <property type="project" value="TreeGrafter"/>
</dbReference>
<feature type="domain" description="Nucleoporin Nup133/Nup155-like N-terminal" evidence="6">
    <location>
        <begin position="90"/>
        <end position="386"/>
    </location>
</feature>